<proteinExistence type="predicted"/>
<evidence type="ECO:0000313" key="3">
    <source>
        <dbReference type="Proteomes" id="UP000267606"/>
    </source>
</evidence>
<dbReference type="AlphaFoldDB" id="A0A183HXC1"/>
<protein>
    <submittedName>
        <fullName evidence="4">Transposase</fullName>
    </submittedName>
</protein>
<reference evidence="4" key="1">
    <citation type="submission" date="2016-06" db="UniProtKB">
        <authorList>
            <consortium name="WormBaseParasite"/>
        </authorList>
    </citation>
    <scope>IDENTIFICATION</scope>
</reference>
<organism evidence="4">
    <name type="scientific">Onchocerca flexuosa</name>
    <dbReference type="NCBI Taxonomy" id="387005"/>
    <lineage>
        <taxon>Eukaryota</taxon>
        <taxon>Metazoa</taxon>
        <taxon>Ecdysozoa</taxon>
        <taxon>Nematoda</taxon>
        <taxon>Chromadorea</taxon>
        <taxon>Rhabditida</taxon>
        <taxon>Spirurina</taxon>
        <taxon>Spiruromorpha</taxon>
        <taxon>Filarioidea</taxon>
        <taxon>Onchocercidae</taxon>
        <taxon>Onchocerca</taxon>
    </lineage>
</organism>
<dbReference type="STRING" id="387005.A0A183HXC1"/>
<dbReference type="WBParaSite" id="OFLC_0001213301-mRNA-1">
    <property type="protein sequence ID" value="OFLC_0001213301-mRNA-1"/>
    <property type="gene ID" value="OFLC_0001213301"/>
</dbReference>
<gene>
    <name evidence="2" type="ORF">OFLC_LOCUS12132</name>
</gene>
<dbReference type="EMBL" id="UZAJ01018438">
    <property type="protein sequence ID" value="VDO82156.1"/>
    <property type="molecule type" value="Genomic_DNA"/>
</dbReference>
<reference evidence="2 3" key="2">
    <citation type="submission" date="2018-11" db="EMBL/GenBank/DDBJ databases">
        <authorList>
            <consortium name="Pathogen Informatics"/>
        </authorList>
    </citation>
    <scope>NUCLEOTIDE SEQUENCE [LARGE SCALE GENOMIC DNA]</scope>
</reference>
<evidence type="ECO:0000313" key="4">
    <source>
        <dbReference type="WBParaSite" id="OFLC_0001213301-mRNA-1"/>
    </source>
</evidence>
<sequence length="79" mass="9756">MRTELEKLRAEKIILLAEIEELKRRLGRAEVERREFDACRARLERERLTLKRNIETVNFTFFFSEKRKKIPYFSDYYPV</sequence>
<accession>A0A183HXC1</accession>
<keyword evidence="3" id="KW-1185">Reference proteome</keyword>
<feature type="coiled-coil region" evidence="1">
    <location>
        <begin position="5"/>
        <end position="32"/>
    </location>
</feature>
<evidence type="ECO:0000313" key="2">
    <source>
        <dbReference type="EMBL" id="VDO82156.1"/>
    </source>
</evidence>
<evidence type="ECO:0000256" key="1">
    <source>
        <dbReference type="SAM" id="Coils"/>
    </source>
</evidence>
<dbReference type="Proteomes" id="UP000267606">
    <property type="component" value="Unassembled WGS sequence"/>
</dbReference>
<keyword evidence="1" id="KW-0175">Coiled coil</keyword>
<name>A0A183HXC1_9BILA</name>